<dbReference type="Gene3D" id="1.10.630.10">
    <property type="entry name" value="Cytochrome P450"/>
    <property type="match status" value="2"/>
</dbReference>
<dbReference type="GO" id="GO:0046222">
    <property type="term" value="P:aflatoxin metabolic process"/>
    <property type="evidence" value="ECO:0007669"/>
    <property type="project" value="UniProtKB-ARBA"/>
</dbReference>
<dbReference type="GO" id="GO:0020037">
    <property type="term" value="F:heme binding"/>
    <property type="evidence" value="ECO:0007669"/>
    <property type="project" value="InterPro"/>
</dbReference>
<evidence type="ECO:0000256" key="4">
    <source>
        <dbReference type="ARBA" id="ARBA00010617"/>
    </source>
</evidence>
<keyword evidence="10" id="KW-0560">Oxidoreductase</keyword>
<accession>A0A3P8Y7N1</accession>
<dbReference type="PRINTS" id="PR00385">
    <property type="entry name" value="P450"/>
</dbReference>
<dbReference type="InterPro" id="IPR036396">
    <property type="entry name" value="Cyt_P450_sf"/>
</dbReference>
<dbReference type="Pfam" id="PF00067">
    <property type="entry name" value="p450"/>
    <property type="match status" value="1"/>
</dbReference>
<comment type="cofactor">
    <cofactor evidence="1 15">
        <name>heme</name>
        <dbReference type="ChEBI" id="CHEBI:30413"/>
    </cofactor>
</comment>
<evidence type="ECO:0000256" key="7">
    <source>
        <dbReference type="ARBA" id="ARBA00022723"/>
    </source>
</evidence>
<keyword evidence="6 15" id="KW-0349">Heme</keyword>
<keyword evidence="11 15" id="KW-0408">Iron</keyword>
<dbReference type="PANTHER" id="PTHR24300:SF319">
    <property type="entry name" value="CYTOCHROME P450, FAMILY 2, SUBFAMILY AC, POLYPEPTIDE 1"/>
    <property type="match status" value="1"/>
</dbReference>
<dbReference type="Bgee" id="ENSELUG00000025389">
    <property type="expression patterns" value="Expressed in mesonephros and 8 other cell types or tissues"/>
</dbReference>
<dbReference type="GO" id="GO:0005789">
    <property type="term" value="C:endoplasmic reticulum membrane"/>
    <property type="evidence" value="ECO:0007669"/>
    <property type="project" value="UniProtKB-SubCell"/>
</dbReference>
<feature type="chain" id="PRO_5044252268" description="unspecific monooxygenase" evidence="16">
    <location>
        <begin position="19"/>
        <end position="777"/>
    </location>
</feature>
<dbReference type="SUPFAM" id="SSF48264">
    <property type="entry name" value="Cytochrome P450"/>
    <property type="match status" value="2"/>
</dbReference>
<keyword evidence="8" id="KW-0256">Endoplasmic reticulum</keyword>
<dbReference type="GO" id="GO:0006082">
    <property type="term" value="P:organic acid metabolic process"/>
    <property type="evidence" value="ECO:0007669"/>
    <property type="project" value="TreeGrafter"/>
</dbReference>
<keyword evidence="18" id="KW-1185">Reference proteome</keyword>
<evidence type="ECO:0000256" key="1">
    <source>
        <dbReference type="ARBA" id="ARBA00001971"/>
    </source>
</evidence>
<dbReference type="InterPro" id="IPR002401">
    <property type="entry name" value="Cyt_P450_E_grp-I"/>
</dbReference>
<comment type="catalytic activity">
    <reaction evidence="14">
        <text>an organic molecule + reduced [NADPH--hemoprotein reductase] + O2 = an alcohol + oxidized [NADPH--hemoprotein reductase] + H2O + H(+)</text>
        <dbReference type="Rhea" id="RHEA:17149"/>
        <dbReference type="Rhea" id="RHEA-COMP:11964"/>
        <dbReference type="Rhea" id="RHEA-COMP:11965"/>
        <dbReference type="ChEBI" id="CHEBI:15377"/>
        <dbReference type="ChEBI" id="CHEBI:15378"/>
        <dbReference type="ChEBI" id="CHEBI:15379"/>
        <dbReference type="ChEBI" id="CHEBI:30879"/>
        <dbReference type="ChEBI" id="CHEBI:57618"/>
        <dbReference type="ChEBI" id="CHEBI:58210"/>
        <dbReference type="ChEBI" id="CHEBI:142491"/>
        <dbReference type="EC" id="1.14.14.1"/>
    </reaction>
</comment>
<evidence type="ECO:0000256" key="3">
    <source>
        <dbReference type="ARBA" id="ARBA00004406"/>
    </source>
</evidence>
<evidence type="ECO:0000256" key="6">
    <source>
        <dbReference type="ARBA" id="ARBA00022617"/>
    </source>
</evidence>
<dbReference type="GO" id="GO:0016712">
    <property type="term" value="F:oxidoreductase activity, acting on paired donors, with incorporation or reduction of molecular oxygen, reduced flavin or flavoprotein as one donor, and incorporation of one atom of oxygen"/>
    <property type="evidence" value="ECO:0007669"/>
    <property type="project" value="UniProtKB-EC"/>
</dbReference>
<name>A0A3P8Y7N1_ESOLU</name>
<reference evidence="17" key="3">
    <citation type="submission" date="2025-08" db="UniProtKB">
        <authorList>
            <consortium name="Ensembl"/>
        </authorList>
    </citation>
    <scope>IDENTIFICATION</scope>
</reference>
<reference evidence="17" key="2">
    <citation type="submission" date="2020-02" db="EMBL/GenBank/DDBJ databases">
        <title>Esox lucius (northern pike) genome, fEsoLuc1, primary haplotype.</title>
        <authorList>
            <person name="Myers G."/>
            <person name="Karagic N."/>
            <person name="Meyer A."/>
            <person name="Pippel M."/>
            <person name="Reichard M."/>
            <person name="Winkler S."/>
            <person name="Tracey A."/>
            <person name="Sims Y."/>
            <person name="Howe K."/>
            <person name="Rhie A."/>
            <person name="Formenti G."/>
            <person name="Durbin R."/>
            <person name="Fedrigo O."/>
            <person name="Jarvis E.D."/>
        </authorList>
    </citation>
    <scope>NUCLEOTIDE SEQUENCE [LARGE SCALE GENOMIC DNA]</scope>
</reference>
<dbReference type="Ensembl" id="ENSELUT00000037836.3">
    <property type="protein sequence ID" value="ENSELUP00000011804.3"/>
    <property type="gene ID" value="ENSELUG00000035066.1"/>
</dbReference>
<dbReference type="FunFam" id="1.10.630.10:FF:000238">
    <property type="entry name" value="Cytochrome P450 2A6"/>
    <property type="match status" value="1"/>
</dbReference>
<evidence type="ECO:0000256" key="14">
    <source>
        <dbReference type="ARBA" id="ARBA00047827"/>
    </source>
</evidence>
<reference evidence="17" key="4">
    <citation type="submission" date="2025-09" db="UniProtKB">
        <authorList>
            <consortium name="Ensembl"/>
        </authorList>
    </citation>
    <scope>IDENTIFICATION</scope>
</reference>
<evidence type="ECO:0000256" key="13">
    <source>
        <dbReference type="ARBA" id="ARBA00023136"/>
    </source>
</evidence>
<evidence type="ECO:0000256" key="9">
    <source>
        <dbReference type="ARBA" id="ARBA00022848"/>
    </source>
</evidence>
<keyword evidence="16" id="KW-0732">Signal</keyword>
<feature type="binding site" description="axial binding residue" evidence="15">
    <location>
        <position position="719"/>
    </location>
    <ligand>
        <name>heme</name>
        <dbReference type="ChEBI" id="CHEBI:30413"/>
    </ligand>
    <ligandPart>
        <name>Fe</name>
        <dbReference type="ChEBI" id="CHEBI:18248"/>
    </ligandPart>
</feature>
<keyword evidence="12" id="KW-0503">Monooxygenase</keyword>
<sequence length="777" mass="88784">ANLCYLFIYCLSFTLIMSKKYGSVFTVHIGAKKVVVLAGYKAVKEALVNHAEEFGERGIPLIITDIQKGHGILFANGDSWKEMRRFALTNLRDFGMGKKASEEKIIEEARYLIEVFEEHKGKAFDTTQSMHYAISNIICSIVYGSRFEYTDPRFRRSVDRVNESVRLLGSFSIQLYNMFPWLGPFLKSKSDIIKHSDSNMMEIRDLVRELKETLNPQMCRGFIDSFLVRKQTLESDYHNENLVQTVGNLFSAGTDTTATTMRWGLMLMAKYPQIQDRVQEEMSRVIGSRQPLVEDRKNLPYTDAVIHEIQRVANIVPMAVPHVTSRDITFQGYFIKKGTEMSKEYGSVFTVHIGPRKVVVLAGYKTVKEALVNHAEEFGERGAFPLPKELSKGHGIVFANGDSWKEMRRFALTNLRDFGMGKKGSEEKIIEEIRYLIDVFEENKGKAFDTTESMHYAISNIICSIVYGSRFEYSDPRFRRSVERVRESIQLGGTRSLQLYNMFPWLGSLMKSKSVVAKNDYDIKRDIHDLVTELKKTLNPQMCRCFIDSFLVRKQTLEKSGHMNSHYHDGNLIRSVFNLFAAGTDTTATTMRWGLMLMAKYPSVQDRVQDEISRVIGSRQPLAEDRKNLPYTDAVIHETQRVANIAPMAVLHATSQDITFQGYFIKKGTFVIPLLASVLMDESEWETPHAFNPAHFLNEKGQFVKRDAFMPFSAGRRVCLGESLARMELFLFFTSLLQHFRFSPPPGVTEDDLKLTPAVGGTLSPLPHQLFFVKYIT</sequence>
<feature type="signal peptide" evidence="16">
    <location>
        <begin position="1"/>
        <end position="18"/>
    </location>
</feature>
<comment type="subcellular location">
    <subcellularLocation>
        <location evidence="3">Endoplasmic reticulum membrane</location>
        <topology evidence="3">Peripheral membrane protein</topology>
    </subcellularLocation>
    <subcellularLocation>
        <location evidence="2">Microsome membrane</location>
        <topology evidence="2">Peripheral membrane protein</topology>
    </subcellularLocation>
</comment>
<evidence type="ECO:0000256" key="15">
    <source>
        <dbReference type="PIRSR" id="PIRSR602401-1"/>
    </source>
</evidence>
<dbReference type="GeneTree" id="ENSGT00940000162649"/>
<dbReference type="InterPro" id="IPR050182">
    <property type="entry name" value="Cytochrome_P450_fam2"/>
</dbReference>
<evidence type="ECO:0000256" key="5">
    <source>
        <dbReference type="ARBA" id="ARBA00012109"/>
    </source>
</evidence>
<keyword evidence="7 15" id="KW-0479">Metal-binding</keyword>
<comment type="similarity">
    <text evidence="4">Belongs to the cytochrome P450 family.</text>
</comment>
<evidence type="ECO:0000256" key="2">
    <source>
        <dbReference type="ARBA" id="ARBA00004174"/>
    </source>
</evidence>
<dbReference type="PANTHER" id="PTHR24300">
    <property type="entry name" value="CYTOCHROME P450 508A4-RELATED"/>
    <property type="match status" value="1"/>
</dbReference>
<evidence type="ECO:0000313" key="18">
    <source>
        <dbReference type="Proteomes" id="UP000265140"/>
    </source>
</evidence>
<dbReference type="GO" id="GO:0006805">
    <property type="term" value="P:xenobiotic metabolic process"/>
    <property type="evidence" value="ECO:0007669"/>
    <property type="project" value="TreeGrafter"/>
</dbReference>
<dbReference type="Proteomes" id="UP000265140">
    <property type="component" value="Chromosome 12"/>
</dbReference>
<dbReference type="InterPro" id="IPR001128">
    <property type="entry name" value="Cyt_P450"/>
</dbReference>
<organism evidence="17 18">
    <name type="scientific">Esox lucius</name>
    <name type="common">Northern pike</name>
    <dbReference type="NCBI Taxonomy" id="8010"/>
    <lineage>
        <taxon>Eukaryota</taxon>
        <taxon>Metazoa</taxon>
        <taxon>Chordata</taxon>
        <taxon>Craniata</taxon>
        <taxon>Vertebrata</taxon>
        <taxon>Euteleostomi</taxon>
        <taxon>Actinopterygii</taxon>
        <taxon>Neopterygii</taxon>
        <taxon>Teleostei</taxon>
        <taxon>Protacanthopterygii</taxon>
        <taxon>Esociformes</taxon>
        <taxon>Esocidae</taxon>
        <taxon>Esox</taxon>
    </lineage>
</organism>
<evidence type="ECO:0000256" key="11">
    <source>
        <dbReference type="ARBA" id="ARBA00023004"/>
    </source>
</evidence>
<evidence type="ECO:0000256" key="16">
    <source>
        <dbReference type="SAM" id="SignalP"/>
    </source>
</evidence>
<keyword evidence="13" id="KW-0472">Membrane</keyword>
<evidence type="ECO:0000256" key="12">
    <source>
        <dbReference type="ARBA" id="ARBA00023033"/>
    </source>
</evidence>
<protein>
    <recommendedName>
        <fullName evidence="5">unspecific monooxygenase</fullName>
        <ecNumber evidence="5">1.14.14.1</ecNumber>
    </recommendedName>
</protein>
<reference evidence="18" key="1">
    <citation type="journal article" date="2014" name="PLoS ONE">
        <title>The genome and linkage map of the northern pike (Esox lucius): conserved synteny revealed between the salmonid sister group and the Neoteleostei.</title>
        <authorList>
            <person name="Rondeau E.B."/>
            <person name="Minkley D.R."/>
            <person name="Leong J.S."/>
            <person name="Messmer A.M."/>
            <person name="Jantzen J.R."/>
            <person name="von Schalburg K.R."/>
            <person name="Lemon C."/>
            <person name="Bird N.H."/>
            <person name="Koop B.F."/>
        </authorList>
    </citation>
    <scope>NUCLEOTIDE SEQUENCE</scope>
</reference>
<evidence type="ECO:0000256" key="10">
    <source>
        <dbReference type="ARBA" id="ARBA00023002"/>
    </source>
</evidence>
<dbReference type="AlphaFoldDB" id="A0A3P8Y7N1"/>
<keyword evidence="9" id="KW-0492">Microsome</keyword>
<dbReference type="GO" id="GO:0005506">
    <property type="term" value="F:iron ion binding"/>
    <property type="evidence" value="ECO:0007669"/>
    <property type="project" value="InterPro"/>
</dbReference>
<dbReference type="STRING" id="8010.ENSELUP00000011804"/>
<dbReference type="InterPro" id="IPR017972">
    <property type="entry name" value="Cyt_P450_CS"/>
</dbReference>
<dbReference type="PROSITE" id="PS00086">
    <property type="entry name" value="CYTOCHROME_P450"/>
    <property type="match status" value="1"/>
</dbReference>
<evidence type="ECO:0000313" key="17">
    <source>
        <dbReference type="Ensembl" id="ENSELUP00000011804.3"/>
    </source>
</evidence>
<dbReference type="PRINTS" id="PR00463">
    <property type="entry name" value="EP450I"/>
</dbReference>
<dbReference type="EC" id="1.14.14.1" evidence="5"/>
<evidence type="ECO:0000256" key="8">
    <source>
        <dbReference type="ARBA" id="ARBA00022824"/>
    </source>
</evidence>
<dbReference type="FunFam" id="1.10.630.10:FF:000010">
    <property type="entry name" value="cytochrome P450 2W1 isoform X2"/>
    <property type="match status" value="1"/>
</dbReference>
<proteinExistence type="inferred from homology"/>